<dbReference type="Pfam" id="PF04909">
    <property type="entry name" value="Amidohydro_2"/>
    <property type="match status" value="1"/>
</dbReference>
<name>A0A2T5BSC9_9RHOB</name>
<evidence type="ECO:0000313" key="3">
    <source>
        <dbReference type="EMBL" id="PTN02251.1"/>
    </source>
</evidence>
<protein>
    <submittedName>
        <fullName evidence="3">L-fuconolactonase</fullName>
    </submittedName>
</protein>
<dbReference type="EMBL" id="QAAA01000007">
    <property type="protein sequence ID" value="PTN02251.1"/>
    <property type="molecule type" value="Genomic_DNA"/>
</dbReference>
<proteinExistence type="inferred from homology"/>
<comment type="caution">
    <text evidence="3">The sequence shown here is derived from an EMBL/GenBank/DDBJ whole genome shotgun (WGS) entry which is preliminary data.</text>
</comment>
<dbReference type="PANTHER" id="PTHR43569">
    <property type="entry name" value="AMIDOHYDROLASE"/>
    <property type="match status" value="1"/>
</dbReference>
<sequence>MKIDSHHHFWSLARGDYGWLTPDLAPIYRDFTPADLEPLLDAAGIDKTVLVQASDTIAETEFLLRTARAHDRIGGVVGWIEMDAPDALDVLDRLAADPKFCGIRPMIQGIEDDEWILRPSLDPVFEALESRGLTFDALVLPRHLKPLRARLRRHPNLRCVIDHGAKPELAKGDIAAWADDIKAVAAEANAFCKLSGLLTEAGDDPTLAKIRPVAEHLICAFGPARLMFGSDWPVVNLAGDYPGWLEMVEALISGLPAEDRERIMGGTARAFYRL</sequence>
<organism evidence="3 4">
    <name type="scientific">Rhodovulum imhoffii</name>
    <dbReference type="NCBI Taxonomy" id="365340"/>
    <lineage>
        <taxon>Bacteria</taxon>
        <taxon>Pseudomonadati</taxon>
        <taxon>Pseudomonadota</taxon>
        <taxon>Alphaproteobacteria</taxon>
        <taxon>Rhodobacterales</taxon>
        <taxon>Paracoccaceae</taxon>
        <taxon>Rhodovulum</taxon>
    </lineage>
</organism>
<gene>
    <name evidence="3" type="ORF">C8N32_10717</name>
</gene>
<dbReference type="AlphaFoldDB" id="A0A2T5BSC9"/>
<dbReference type="PANTHER" id="PTHR43569:SF2">
    <property type="entry name" value="AMIDOHYDROLASE-RELATED DOMAIN-CONTAINING PROTEIN"/>
    <property type="match status" value="1"/>
</dbReference>
<evidence type="ECO:0000313" key="4">
    <source>
        <dbReference type="Proteomes" id="UP000243859"/>
    </source>
</evidence>
<dbReference type="InterPro" id="IPR052350">
    <property type="entry name" value="Metallo-dep_Lactonases"/>
</dbReference>
<dbReference type="SUPFAM" id="SSF51556">
    <property type="entry name" value="Metallo-dependent hydrolases"/>
    <property type="match status" value="1"/>
</dbReference>
<evidence type="ECO:0000259" key="2">
    <source>
        <dbReference type="Pfam" id="PF04909"/>
    </source>
</evidence>
<accession>A0A2T5BSC9</accession>
<dbReference type="InterPro" id="IPR006680">
    <property type="entry name" value="Amidohydro-rel"/>
</dbReference>
<dbReference type="RefSeq" id="WP_201132358.1">
    <property type="nucleotide sequence ID" value="NZ_NHSI01000036.1"/>
</dbReference>
<evidence type="ECO:0000256" key="1">
    <source>
        <dbReference type="ARBA" id="ARBA00038310"/>
    </source>
</evidence>
<dbReference type="Proteomes" id="UP000243859">
    <property type="component" value="Unassembled WGS sequence"/>
</dbReference>
<feature type="domain" description="Amidohydrolase-related" evidence="2">
    <location>
        <begin position="3"/>
        <end position="274"/>
    </location>
</feature>
<dbReference type="Gene3D" id="3.20.20.140">
    <property type="entry name" value="Metal-dependent hydrolases"/>
    <property type="match status" value="1"/>
</dbReference>
<keyword evidence="4" id="KW-1185">Reference proteome</keyword>
<reference evidence="3 4" key="1">
    <citation type="submission" date="2018-04" db="EMBL/GenBank/DDBJ databases">
        <title>Genomic Encyclopedia of Archaeal and Bacterial Type Strains, Phase II (KMG-II): from individual species to whole genera.</title>
        <authorList>
            <person name="Goeker M."/>
        </authorList>
    </citation>
    <scope>NUCLEOTIDE SEQUENCE [LARGE SCALE GENOMIC DNA]</scope>
    <source>
        <strain evidence="3 4">DSM 18064</strain>
    </source>
</reference>
<dbReference type="GO" id="GO:0016787">
    <property type="term" value="F:hydrolase activity"/>
    <property type="evidence" value="ECO:0007669"/>
    <property type="project" value="InterPro"/>
</dbReference>
<comment type="similarity">
    <text evidence="1">Belongs to the metallo-dependent hydrolases superfamily.</text>
</comment>
<dbReference type="InterPro" id="IPR032466">
    <property type="entry name" value="Metal_Hydrolase"/>
</dbReference>